<comment type="caution">
    <text evidence="2">The sequence shown here is derived from an EMBL/GenBank/DDBJ whole genome shotgun (WGS) entry which is preliminary data.</text>
</comment>
<proteinExistence type="predicted"/>
<reference evidence="2" key="1">
    <citation type="submission" date="2021-06" db="EMBL/GenBank/DDBJ databases">
        <title>Comparative genomics, transcriptomics and evolutionary studies reveal genomic signatures of adaptation to plant cell wall in hemibiotrophic fungi.</title>
        <authorList>
            <consortium name="DOE Joint Genome Institute"/>
            <person name="Baroncelli R."/>
            <person name="Diaz J.F."/>
            <person name="Benocci T."/>
            <person name="Peng M."/>
            <person name="Battaglia E."/>
            <person name="Haridas S."/>
            <person name="Andreopoulos W."/>
            <person name="Labutti K."/>
            <person name="Pangilinan J."/>
            <person name="Floch G.L."/>
            <person name="Makela M.R."/>
            <person name="Henrissat B."/>
            <person name="Grigoriev I.V."/>
            <person name="Crouch J.A."/>
            <person name="De Vries R.P."/>
            <person name="Sukno S.A."/>
            <person name="Thon M.R."/>
        </authorList>
    </citation>
    <scope>NUCLEOTIDE SEQUENCE</scope>
    <source>
        <strain evidence="2">CBS 125086</strain>
    </source>
</reference>
<evidence type="ECO:0000256" key="1">
    <source>
        <dbReference type="SAM" id="SignalP"/>
    </source>
</evidence>
<feature type="chain" id="PRO_5042041722" description="Secreted protein" evidence="1">
    <location>
        <begin position="30"/>
        <end position="85"/>
    </location>
</feature>
<organism evidence="2 3">
    <name type="scientific">Colletotrichum navitas</name>
    <dbReference type="NCBI Taxonomy" id="681940"/>
    <lineage>
        <taxon>Eukaryota</taxon>
        <taxon>Fungi</taxon>
        <taxon>Dikarya</taxon>
        <taxon>Ascomycota</taxon>
        <taxon>Pezizomycotina</taxon>
        <taxon>Sordariomycetes</taxon>
        <taxon>Hypocreomycetidae</taxon>
        <taxon>Glomerellales</taxon>
        <taxon>Glomerellaceae</taxon>
        <taxon>Colletotrichum</taxon>
        <taxon>Colletotrichum graminicola species complex</taxon>
    </lineage>
</organism>
<dbReference type="AlphaFoldDB" id="A0AAD8VAQ4"/>
<sequence length="85" mass="9652">MSWWTCKRDLDSTMLLLSFCASSLSPITTQLVTGDKVTLSIHVAHFLRSLVSLRKSLLGRQILVRFRHGRRQEFAAVTVNGCFDK</sequence>
<keyword evidence="3" id="KW-1185">Reference proteome</keyword>
<evidence type="ECO:0008006" key="4">
    <source>
        <dbReference type="Google" id="ProtNLM"/>
    </source>
</evidence>
<evidence type="ECO:0000313" key="3">
    <source>
        <dbReference type="Proteomes" id="UP001230504"/>
    </source>
</evidence>
<dbReference type="GeneID" id="85436225"/>
<dbReference type="Proteomes" id="UP001230504">
    <property type="component" value="Unassembled WGS sequence"/>
</dbReference>
<accession>A0AAD8VAQ4</accession>
<protein>
    <recommendedName>
        <fullName evidence="4">Secreted protein</fullName>
    </recommendedName>
</protein>
<feature type="signal peptide" evidence="1">
    <location>
        <begin position="1"/>
        <end position="29"/>
    </location>
</feature>
<dbReference type="EMBL" id="JAHLJV010000001">
    <property type="protein sequence ID" value="KAK1600647.1"/>
    <property type="molecule type" value="Genomic_DNA"/>
</dbReference>
<name>A0AAD8VAQ4_9PEZI</name>
<evidence type="ECO:0000313" key="2">
    <source>
        <dbReference type="EMBL" id="KAK1600647.1"/>
    </source>
</evidence>
<keyword evidence="1" id="KW-0732">Signal</keyword>
<gene>
    <name evidence="2" type="ORF">LY79DRAFT_26692</name>
</gene>
<dbReference type="RefSeq" id="XP_060421143.1">
    <property type="nucleotide sequence ID" value="XM_060551985.1"/>
</dbReference>